<proteinExistence type="predicted"/>
<dbReference type="STRING" id="154621.RV11_GL000694"/>
<feature type="domain" description="WxL Interacting Protein peptidoglycan binding" evidence="4">
    <location>
        <begin position="44"/>
        <end position="166"/>
    </location>
</feature>
<sequence>MTRIGWKKKLVALGLTVLCLGGMRGPIAYGDNDDNTSANTGVGYSVQKVDPGNEVNDASSFYDLAVKPGEKRTIKAKLVNPSDEEITIESKLYTASTNQNGEISYSSQPDEFDDSLKIKLTDIGEITSSDVKATLKPNSDKTISATIQVPKDAKDGVILGSWYFEKLGQGEADKDDKGIVIKNKYSYAMAIKLTVNKEIETPNLNLLSVTTGLNNYRKVINANIQNDQPAVVSNLSMTAQVMKKGQFDVLYENSAESMIMAPNSNFPFPVFLGEEQLKAGDYTLKMTAKAVDPKWEAKTWEWTQDFTITSEEARKLNEEAINDPHQETQWWLYALIGLGIVLILGLLLFLLLKRRKRKQREKEEAERRRRKKAKQKKARQKKEKLKREETKS</sequence>
<evidence type="ECO:0000313" key="6">
    <source>
        <dbReference type="EMBL" id="EOL42524.1"/>
    </source>
</evidence>
<dbReference type="Pfam" id="PF11797">
    <property type="entry name" value="WxLIP_HBD"/>
    <property type="match status" value="1"/>
</dbReference>
<reference evidence="6 7" key="1">
    <citation type="submission" date="2013-02" db="EMBL/GenBank/DDBJ databases">
        <title>The Genome Sequence of Enterococcus phoeniculicola BAA-412.</title>
        <authorList>
            <consortium name="The Broad Institute Genome Sequencing Platform"/>
            <consortium name="The Broad Institute Genome Sequencing Center for Infectious Disease"/>
            <person name="Earl A.M."/>
            <person name="Gilmore M.S."/>
            <person name="Lebreton F."/>
            <person name="Walker B."/>
            <person name="Young S.K."/>
            <person name="Zeng Q."/>
            <person name="Gargeya S."/>
            <person name="Fitzgerald M."/>
            <person name="Haas B."/>
            <person name="Abouelleil A."/>
            <person name="Alvarado L."/>
            <person name="Arachchi H.M."/>
            <person name="Berlin A.M."/>
            <person name="Chapman S.B."/>
            <person name="Dewar J."/>
            <person name="Goldberg J."/>
            <person name="Griggs A."/>
            <person name="Gujja S."/>
            <person name="Hansen M."/>
            <person name="Howarth C."/>
            <person name="Imamovic A."/>
            <person name="Larimer J."/>
            <person name="McCowan C."/>
            <person name="Murphy C."/>
            <person name="Neiman D."/>
            <person name="Pearson M."/>
            <person name="Priest M."/>
            <person name="Roberts A."/>
            <person name="Saif S."/>
            <person name="Shea T."/>
            <person name="Sisk P."/>
            <person name="Sykes S."/>
            <person name="Wortman J."/>
            <person name="Nusbaum C."/>
            <person name="Birren B."/>
        </authorList>
    </citation>
    <scope>NUCLEOTIDE SEQUENCE [LARGE SCALE GENOMIC DNA]</scope>
    <source>
        <strain evidence="6 7">ATCC BAA-412</strain>
    </source>
</reference>
<evidence type="ECO:0000259" key="4">
    <source>
        <dbReference type="Pfam" id="PF06030"/>
    </source>
</evidence>
<organism evidence="6 7">
    <name type="scientific">Enterococcus phoeniculicola ATCC BAA-412</name>
    <dbReference type="NCBI Taxonomy" id="1158610"/>
    <lineage>
        <taxon>Bacteria</taxon>
        <taxon>Bacillati</taxon>
        <taxon>Bacillota</taxon>
        <taxon>Bacilli</taxon>
        <taxon>Lactobacillales</taxon>
        <taxon>Enterococcaceae</taxon>
        <taxon>Enterococcus</taxon>
    </lineage>
</organism>
<dbReference type="PATRIC" id="fig|1158610.3.peg.2859"/>
<name>R3TM24_9ENTE</name>
<accession>R3TM24</accession>
<feature type="chain" id="PRO_5004362302" evidence="3">
    <location>
        <begin position="31"/>
        <end position="392"/>
    </location>
</feature>
<protein>
    <submittedName>
        <fullName evidence="6">LPXTG-domain-containing protein cell wall anchor domain</fullName>
    </submittedName>
</protein>
<keyword evidence="2" id="KW-0472">Membrane</keyword>
<feature type="transmembrane region" description="Helical" evidence="2">
    <location>
        <begin position="330"/>
        <end position="352"/>
    </location>
</feature>
<evidence type="ECO:0000259" key="5">
    <source>
        <dbReference type="Pfam" id="PF11797"/>
    </source>
</evidence>
<feature type="domain" description="WxL Interacting Protein host binding" evidence="5">
    <location>
        <begin position="177"/>
        <end position="318"/>
    </location>
</feature>
<dbReference type="HOGENOM" id="CLU_051987_2_0_9"/>
<evidence type="ECO:0000256" key="3">
    <source>
        <dbReference type="SAM" id="SignalP"/>
    </source>
</evidence>
<evidence type="ECO:0000256" key="2">
    <source>
        <dbReference type="SAM" id="Phobius"/>
    </source>
</evidence>
<evidence type="ECO:0000256" key="1">
    <source>
        <dbReference type="SAM" id="MobiDB-lite"/>
    </source>
</evidence>
<evidence type="ECO:0000313" key="7">
    <source>
        <dbReference type="Proteomes" id="UP000013785"/>
    </source>
</evidence>
<dbReference type="AlphaFoldDB" id="R3TM24"/>
<dbReference type="RefSeq" id="WP_010769511.1">
    <property type="nucleotide sequence ID" value="NZ_ASWE01000001.1"/>
</dbReference>
<dbReference type="NCBIfam" id="TIGR01167">
    <property type="entry name" value="LPXTG_anchor"/>
    <property type="match status" value="1"/>
</dbReference>
<keyword evidence="3" id="KW-0732">Signal</keyword>
<gene>
    <name evidence="6" type="ORF">UC3_02876</name>
</gene>
<keyword evidence="7" id="KW-1185">Reference proteome</keyword>
<dbReference type="InterPro" id="IPR021759">
    <property type="entry name" value="WxLIP_HBD"/>
</dbReference>
<dbReference type="OrthoDB" id="2148359at2"/>
<dbReference type="eggNOG" id="COG4072">
    <property type="taxonomic scope" value="Bacteria"/>
</dbReference>
<feature type="compositionally biased region" description="Basic residues" evidence="1">
    <location>
        <begin position="368"/>
        <end position="384"/>
    </location>
</feature>
<feature type="signal peptide" evidence="3">
    <location>
        <begin position="1"/>
        <end position="30"/>
    </location>
</feature>
<comment type="caution">
    <text evidence="6">The sequence shown here is derived from an EMBL/GenBank/DDBJ whole genome shotgun (WGS) entry which is preliminary data.</text>
</comment>
<keyword evidence="2" id="KW-0812">Transmembrane</keyword>
<dbReference type="Proteomes" id="UP000013785">
    <property type="component" value="Unassembled WGS sequence"/>
</dbReference>
<feature type="region of interest" description="Disordered" evidence="1">
    <location>
        <begin position="356"/>
        <end position="392"/>
    </location>
</feature>
<keyword evidence="2" id="KW-1133">Transmembrane helix</keyword>
<dbReference type="Pfam" id="PF06030">
    <property type="entry name" value="WxLIP_PGBD"/>
    <property type="match status" value="1"/>
</dbReference>
<dbReference type="EMBL" id="AJAT01000017">
    <property type="protein sequence ID" value="EOL42524.1"/>
    <property type="molecule type" value="Genomic_DNA"/>
</dbReference>
<dbReference type="InterPro" id="IPR010317">
    <property type="entry name" value="WxLIP_PGBD"/>
</dbReference>